<dbReference type="EMBL" id="JADPRT010000022">
    <property type="protein sequence ID" value="MBF9073380.1"/>
    <property type="molecule type" value="Genomic_DNA"/>
</dbReference>
<dbReference type="EMBL" id="JADPRT010000004">
    <property type="protein sequence ID" value="MBF9068926.1"/>
    <property type="molecule type" value="Genomic_DNA"/>
</dbReference>
<organism evidence="2 4">
    <name type="scientific">Streptacidiphilus fuscans</name>
    <dbReference type="NCBI Taxonomy" id="2789292"/>
    <lineage>
        <taxon>Bacteria</taxon>
        <taxon>Bacillati</taxon>
        <taxon>Actinomycetota</taxon>
        <taxon>Actinomycetes</taxon>
        <taxon>Kitasatosporales</taxon>
        <taxon>Streptomycetaceae</taxon>
        <taxon>Streptacidiphilus</taxon>
    </lineage>
</organism>
<dbReference type="Proteomes" id="UP000657385">
    <property type="component" value="Unassembled WGS sequence"/>
</dbReference>
<evidence type="ECO:0000313" key="3">
    <source>
        <dbReference type="EMBL" id="MBF9073380.1"/>
    </source>
</evidence>
<dbReference type="InterPro" id="IPR037401">
    <property type="entry name" value="SnoaL-like"/>
</dbReference>
<dbReference type="RefSeq" id="WP_196194162.1">
    <property type="nucleotide sequence ID" value="NZ_JADPRT010000004.1"/>
</dbReference>
<feature type="domain" description="SnoaL-like" evidence="1">
    <location>
        <begin position="4"/>
        <end position="98"/>
    </location>
</feature>
<proteinExistence type="predicted"/>
<evidence type="ECO:0000259" key="1">
    <source>
        <dbReference type="Pfam" id="PF12680"/>
    </source>
</evidence>
<dbReference type="InterPro" id="IPR032710">
    <property type="entry name" value="NTF2-like_dom_sf"/>
</dbReference>
<evidence type="ECO:0000313" key="4">
    <source>
        <dbReference type="Proteomes" id="UP000657385"/>
    </source>
</evidence>
<protein>
    <submittedName>
        <fullName evidence="2">Nuclear transport factor 2 family protein</fullName>
    </submittedName>
</protein>
<sequence>MHPFRAAVEAGDHAALEALLAEDVVFTSPVVFKPYPGKAFTAAILRGAGRVFQDFRYVREIGGDDDRDRAFVFKATVDGREVHGCDFLHFDEDGLIDEFTVMVRPLSGAQALAAAMGAQFERITAEALGSSAESVTSGESAE</sequence>
<dbReference type="SUPFAM" id="SSF54427">
    <property type="entry name" value="NTF2-like"/>
    <property type="match status" value="1"/>
</dbReference>
<comment type="caution">
    <text evidence="2">The sequence shown here is derived from an EMBL/GenBank/DDBJ whole genome shotgun (WGS) entry which is preliminary data.</text>
</comment>
<accession>A0A931B4P4</accession>
<dbReference type="AlphaFoldDB" id="A0A931B4P4"/>
<keyword evidence="4" id="KW-1185">Reference proteome</keyword>
<dbReference type="Gene3D" id="3.10.450.50">
    <property type="match status" value="1"/>
</dbReference>
<dbReference type="Pfam" id="PF12680">
    <property type="entry name" value="SnoaL_2"/>
    <property type="match status" value="1"/>
</dbReference>
<gene>
    <name evidence="2" type="ORF">I2501_12920</name>
    <name evidence="3" type="ORF">I2501_35735</name>
</gene>
<name>A0A931B4P4_9ACTN</name>
<evidence type="ECO:0000313" key="2">
    <source>
        <dbReference type="EMBL" id="MBF9068926.1"/>
    </source>
</evidence>
<reference evidence="2" key="1">
    <citation type="submission" date="2020-11" db="EMBL/GenBank/DDBJ databases">
        <title>Isolation and identification of active actinomycetes.</title>
        <authorList>
            <person name="Yu B."/>
        </authorList>
    </citation>
    <scope>NUCLEOTIDE SEQUENCE</scope>
    <source>
        <strain evidence="2">NEAU-YB345</strain>
    </source>
</reference>